<gene>
    <name evidence="11" type="ORF">GCM10009425_31850</name>
</gene>
<dbReference type="Proteomes" id="UP000616499">
    <property type="component" value="Unassembled WGS sequence"/>
</dbReference>
<dbReference type="PANTHER" id="PTHR32089:SF112">
    <property type="entry name" value="LYSOZYME-LIKE PROTEIN-RELATED"/>
    <property type="match status" value="1"/>
</dbReference>
<evidence type="ECO:0000256" key="4">
    <source>
        <dbReference type="ARBA" id="ARBA00022692"/>
    </source>
</evidence>
<feature type="transmembrane region" description="Helical" evidence="9">
    <location>
        <begin position="21"/>
        <end position="43"/>
    </location>
</feature>
<keyword evidence="3" id="KW-0488">Methylation</keyword>
<evidence type="ECO:0000256" key="7">
    <source>
        <dbReference type="ARBA" id="ARBA00023224"/>
    </source>
</evidence>
<keyword evidence="2" id="KW-1003">Cell membrane</keyword>
<evidence type="ECO:0000313" key="12">
    <source>
        <dbReference type="Proteomes" id="UP000616499"/>
    </source>
</evidence>
<reference evidence="12" key="1">
    <citation type="journal article" date="2019" name="Int. J. Syst. Evol. Microbiol.">
        <title>The Global Catalogue of Microorganisms (GCM) 10K type strain sequencing project: providing services to taxonomists for standard genome sequencing and annotation.</title>
        <authorList>
            <consortium name="The Broad Institute Genomics Platform"/>
            <consortium name="The Broad Institute Genome Sequencing Center for Infectious Disease"/>
            <person name="Wu L."/>
            <person name="Ma J."/>
        </authorList>
    </citation>
    <scope>NUCLEOTIDE SEQUENCE [LARGE SCALE GENOMIC DNA]</scope>
    <source>
        <strain evidence="12">JCM 13501</strain>
    </source>
</reference>
<dbReference type="Gene3D" id="1.10.287.950">
    <property type="entry name" value="Methyl-accepting chemotaxis protein"/>
    <property type="match status" value="1"/>
</dbReference>
<evidence type="ECO:0000256" key="2">
    <source>
        <dbReference type="ARBA" id="ARBA00022475"/>
    </source>
</evidence>
<feature type="transmembrane region" description="Helical" evidence="9">
    <location>
        <begin position="49"/>
        <end position="70"/>
    </location>
</feature>
<feature type="domain" description="Methyl-accepting transducer" evidence="10">
    <location>
        <begin position="113"/>
        <end position="330"/>
    </location>
</feature>
<dbReference type="PROSITE" id="PS50111">
    <property type="entry name" value="CHEMOTAXIS_TRANSDUC_2"/>
    <property type="match status" value="1"/>
</dbReference>
<comment type="subcellular location">
    <subcellularLocation>
        <location evidence="1">Cell membrane</location>
    </subcellularLocation>
</comment>
<dbReference type="PANTHER" id="PTHR32089">
    <property type="entry name" value="METHYL-ACCEPTING CHEMOTAXIS PROTEIN MCPB"/>
    <property type="match status" value="1"/>
</dbReference>
<sequence>MPPSSNTSLAVSSFQRAAPSTAGITLTTVAVCVVLGVAGTLWAGGASALSWMLAAALIVLGALAAGWGYARHQQAQKNAAQAFAADLEHSVKHSAAQGTELDGVCIEVLPVWAEQIEAARSHTEDAITQLTQRFAELAGRIHMTVEGSQDGNAQGLVSLLSSSQKELDGIVTGLRKALSSKEILQREITHLHDFTGQLQAMAKDVADVAKQTNLLALNAAIEAARAGEAGRGFAVVADEVRKLSTLSGNTGQKISETVETVNSAILRTLEASEQYARQDAETLATSGEVIENVITQFNASASGLLQQSNTLREQSEAVGAEIADVLVALQFQDRVSQMLSHIRNDLNKLEQHLLERRSLAAQGQALKPIDTKAWLNELAKTYTMAEQLAVHQGKAPASTAPSDITFF</sequence>
<evidence type="ECO:0000313" key="11">
    <source>
        <dbReference type="EMBL" id="GGM18518.1"/>
    </source>
</evidence>
<name>A0ABQ2GYX4_9PSED</name>
<comment type="caution">
    <text evidence="11">The sequence shown here is derived from an EMBL/GenBank/DDBJ whole genome shotgun (WGS) entry which is preliminary data.</text>
</comment>
<evidence type="ECO:0000256" key="9">
    <source>
        <dbReference type="SAM" id="Phobius"/>
    </source>
</evidence>
<evidence type="ECO:0000256" key="6">
    <source>
        <dbReference type="ARBA" id="ARBA00023136"/>
    </source>
</evidence>
<accession>A0ABQ2GYX4</accession>
<evidence type="ECO:0000256" key="3">
    <source>
        <dbReference type="ARBA" id="ARBA00022481"/>
    </source>
</evidence>
<keyword evidence="5 9" id="KW-1133">Transmembrane helix</keyword>
<dbReference type="EMBL" id="BMNW01000007">
    <property type="protein sequence ID" value="GGM18518.1"/>
    <property type="molecule type" value="Genomic_DNA"/>
</dbReference>
<protein>
    <submittedName>
        <fullName evidence="11">Methyl-accepting chemotaxis protein</fullName>
    </submittedName>
</protein>
<keyword evidence="12" id="KW-1185">Reference proteome</keyword>
<evidence type="ECO:0000256" key="8">
    <source>
        <dbReference type="PROSITE-ProRule" id="PRU00284"/>
    </source>
</evidence>
<dbReference type="SMART" id="SM00283">
    <property type="entry name" value="MA"/>
    <property type="match status" value="1"/>
</dbReference>
<keyword evidence="6 9" id="KW-0472">Membrane</keyword>
<evidence type="ECO:0000256" key="1">
    <source>
        <dbReference type="ARBA" id="ARBA00004236"/>
    </source>
</evidence>
<dbReference type="SUPFAM" id="SSF58104">
    <property type="entry name" value="Methyl-accepting chemotaxis protein (MCP) signaling domain"/>
    <property type="match status" value="1"/>
</dbReference>
<proteinExistence type="predicted"/>
<dbReference type="InterPro" id="IPR004089">
    <property type="entry name" value="MCPsignal_dom"/>
</dbReference>
<keyword evidence="7 8" id="KW-0807">Transducer</keyword>
<organism evidence="11 12">
    <name type="scientific">Pseudomonas asuensis</name>
    <dbReference type="NCBI Taxonomy" id="1825787"/>
    <lineage>
        <taxon>Bacteria</taxon>
        <taxon>Pseudomonadati</taxon>
        <taxon>Pseudomonadota</taxon>
        <taxon>Gammaproteobacteria</taxon>
        <taxon>Pseudomonadales</taxon>
        <taxon>Pseudomonadaceae</taxon>
        <taxon>Pseudomonas</taxon>
    </lineage>
</organism>
<evidence type="ECO:0000256" key="5">
    <source>
        <dbReference type="ARBA" id="ARBA00022989"/>
    </source>
</evidence>
<keyword evidence="4 9" id="KW-0812">Transmembrane</keyword>
<dbReference type="Pfam" id="PF00015">
    <property type="entry name" value="MCPsignal"/>
    <property type="match status" value="1"/>
</dbReference>
<evidence type="ECO:0000259" key="10">
    <source>
        <dbReference type="PROSITE" id="PS50111"/>
    </source>
</evidence>